<name>A0A158IIA1_CABSO</name>
<dbReference type="Proteomes" id="UP000054893">
    <property type="component" value="Unassembled WGS sequence"/>
</dbReference>
<sequence>MRRAFIKQGDQTTAGGWVMEGIEDMEHEGTPLSFIFAKVWCPACNAEGYILPHADSAREDFQIMTHFPALEFDICACKCDPRPLIIASQHDMTT</sequence>
<reference evidence="1 2" key="1">
    <citation type="submission" date="2016-01" db="EMBL/GenBank/DDBJ databases">
        <authorList>
            <person name="Oliw E.H."/>
        </authorList>
    </citation>
    <scope>NUCLEOTIDE SEQUENCE [LARGE SCALE GENOMIC DNA]</scope>
    <source>
        <strain evidence="1">LMG 22029</strain>
    </source>
</reference>
<dbReference type="OrthoDB" id="8594232at2"/>
<proteinExistence type="predicted"/>
<dbReference type="AlphaFoldDB" id="A0A158IIA1"/>
<dbReference type="CDD" id="cd14744">
    <property type="entry name" value="PAAR_CT_2"/>
    <property type="match status" value="1"/>
</dbReference>
<accession>A0A158IIA1</accession>
<protein>
    <submittedName>
        <fullName evidence="1">PAAR repeat-containing protein</fullName>
    </submittedName>
</protein>
<dbReference type="RefSeq" id="WP_060859144.1">
    <property type="nucleotide sequence ID" value="NZ_FCOC02000057.1"/>
</dbReference>
<dbReference type="EMBL" id="FCOC02000057">
    <property type="protein sequence ID" value="SAL56237.1"/>
    <property type="molecule type" value="Genomic_DNA"/>
</dbReference>
<evidence type="ECO:0000313" key="2">
    <source>
        <dbReference type="Proteomes" id="UP000054893"/>
    </source>
</evidence>
<evidence type="ECO:0000313" key="1">
    <source>
        <dbReference type="EMBL" id="SAL56237.1"/>
    </source>
</evidence>
<organism evidence="1 2">
    <name type="scientific">Caballeronia sordidicola</name>
    <name type="common">Burkholderia sordidicola</name>
    <dbReference type="NCBI Taxonomy" id="196367"/>
    <lineage>
        <taxon>Bacteria</taxon>
        <taxon>Pseudomonadati</taxon>
        <taxon>Pseudomonadota</taxon>
        <taxon>Betaproteobacteria</taxon>
        <taxon>Burkholderiales</taxon>
        <taxon>Burkholderiaceae</taxon>
        <taxon>Caballeronia</taxon>
    </lineage>
</organism>
<gene>
    <name evidence="1" type="ORF">AWB64_06212</name>
</gene>